<feature type="transmembrane region" description="Helical" evidence="1">
    <location>
        <begin position="47"/>
        <end position="68"/>
    </location>
</feature>
<dbReference type="RefSeq" id="WP_387254923.1">
    <property type="nucleotide sequence ID" value="NZ_JBIALX010000017.1"/>
</dbReference>
<evidence type="ECO:0000256" key="1">
    <source>
        <dbReference type="SAM" id="Phobius"/>
    </source>
</evidence>
<dbReference type="Proteomes" id="UP001601521">
    <property type="component" value="Unassembled WGS sequence"/>
</dbReference>
<keyword evidence="1" id="KW-0472">Membrane</keyword>
<gene>
    <name evidence="2" type="ORF">ACFYTH_30140</name>
</gene>
<keyword evidence="3" id="KW-1185">Reference proteome</keyword>
<feature type="transmembrane region" description="Helical" evidence="1">
    <location>
        <begin position="75"/>
        <end position="93"/>
    </location>
</feature>
<name>A0ABW6NR81_9NOCA</name>
<comment type="caution">
    <text evidence="2">The sequence shown here is derived from an EMBL/GenBank/DDBJ whole genome shotgun (WGS) entry which is preliminary data.</text>
</comment>
<dbReference type="EMBL" id="JBIALX010000017">
    <property type="protein sequence ID" value="MFF0457645.1"/>
    <property type="molecule type" value="Genomic_DNA"/>
</dbReference>
<evidence type="ECO:0000313" key="3">
    <source>
        <dbReference type="Proteomes" id="UP001601521"/>
    </source>
</evidence>
<proteinExistence type="predicted"/>
<keyword evidence="1" id="KW-0812">Transmembrane</keyword>
<keyword evidence="1" id="KW-1133">Transmembrane helix</keyword>
<sequence>MKPVERWARVLAGLGGSVAIGLVVLHGLAVFLGGMPDEGAPPVAKRVLLVGKALVLAVASIALWTGAIIGRPRSIIAGCALFVTDFVLLYVWYSNVLVPPESLPVESETSANAPDFVLAAWVVWIVFPVVTALLVIAWGGVTRGPSSPLSA</sequence>
<feature type="transmembrane region" description="Helical" evidence="1">
    <location>
        <begin position="12"/>
        <end position="35"/>
    </location>
</feature>
<organism evidence="2 3">
    <name type="scientific">Nocardia africana</name>
    <dbReference type="NCBI Taxonomy" id="134964"/>
    <lineage>
        <taxon>Bacteria</taxon>
        <taxon>Bacillati</taxon>
        <taxon>Actinomycetota</taxon>
        <taxon>Actinomycetes</taxon>
        <taxon>Mycobacteriales</taxon>
        <taxon>Nocardiaceae</taxon>
        <taxon>Nocardia</taxon>
    </lineage>
</organism>
<reference evidence="2 3" key="1">
    <citation type="submission" date="2024-10" db="EMBL/GenBank/DDBJ databases">
        <title>The Natural Products Discovery Center: Release of the First 8490 Sequenced Strains for Exploring Actinobacteria Biosynthetic Diversity.</title>
        <authorList>
            <person name="Kalkreuter E."/>
            <person name="Kautsar S.A."/>
            <person name="Yang D."/>
            <person name="Bader C.D."/>
            <person name="Teijaro C.N."/>
            <person name="Fluegel L."/>
            <person name="Davis C.M."/>
            <person name="Simpson J.R."/>
            <person name="Lauterbach L."/>
            <person name="Steele A.D."/>
            <person name="Gui C."/>
            <person name="Meng S."/>
            <person name="Li G."/>
            <person name="Viehrig K."/>
            <person name="Ye F."/>
            <person name="Su P."/>
            <person name="Kiefer A.F."/>
            <person name="Nichols A."/>
            <person name="Cepeda A.J."/>
            <person name="Yan W."/>
            <person name="Fan B."/>
            <person name="Jiang Y."/>
            <person name="Adhikari A."/>
            <person name="Zheng C.-J."/>
            <person name="Schuster L."/>
            <person name="Cowan T.M."/>
            <person name="Smanski M.J."/>
            <person name="Chevrette M.G."/>
            <person name="De Carvalho L.P.S."/>
            <person name="Shen B."/>
        </authorList>
    </citation>
    <scope>NUCLEOTIDE SEQUENCE [LARGE SCALE GENOMIC DNA]</scope>
    <source>
        <strain evidence="2 3">NPDC004550</strain>
    </source>
</reference>
<feature type="transmembrane region" description="Helical" evidence="1">
    <location>
        <begin position="118"/>
        <end position="141"/>
    </location>
</feature>
<protein>
    <submittedName>
        <fullName evidence="2">Uncharacterized protein</fullName>
    </submittedName>
</protein>
<evidence type="ECO:0000313" key="2">
    <source>
        <dbReference type="EMBL" id="MFF0457645.1"/>
    </source>
</evidence>
<accession>A0ABW6NR81</accession>